<dbReference type="GeneID" id="18929919"/>
<name>F4RID7_MELLP</name>
<accession>F4RID7</accession>
<proteinExistence type="predicted"/>
<gene>
    <name evidence="1" type="ORF">MELLADRAFT_62503</name>
</gene>
<dbReference type="EMBL" id="GL883103">
    <property type="protein sequence ID" value="EGG07697.1"/>
    <property type="molecule type" value="Genomic_DNA"/>
</dbReference>
<evidence type="ECO:0000313" key="2">
    <source>
        <dbReference type="Proteomes" id="UP000001072"/>
    </source>
</evidence>
<dbReference type="KEGG" id="mlr:MELLADRAFT_62503"/>
<dbReference type="VEuPathDB" id="FungiDB:MELLADRAFT_62503"/>
<dbReference type="AlphaFoldDB" id="F4RID7"/>
<organism evidence="2">
    <name type="scientific">Melampsora larici-populina (strain 98AG31 / pathotype 3-4-7)</name>
    <name type="common">Poplar leaf rust fungus</name>
    <dbReference type="NCBI Taxonomy" id="747676"/>
    <lineage>
        <taxon>Eukaryota</taxon>
        <taxon>Fungi</taxon>
        <taxon>Dikarya</taxon>
        <taxon>Basidiomycota</taxon>
        <taxon>Pucciniomycotina</taxon>
        <taxon>Pucciniomycetes</taxon>
        <taxon>Pucciniales</taxon>
        <taxon>Melampsoraceae</taxon>
        <taxon>Melampsora</taxon>
    </lineage>
</organism>
<protein>
    <submittedName>
        <fullName evidence="1">Uncharacterized protein</fullName>
    </submittedName>
</protein>
<reference evidence="2" key="1">
    <citation type="journal article" date="2011" name="Proc. Natl. Acad. Sci. U.S.A.">
        <title>Obligate biotrophy features unraveled by the genomic analysis of rust fungi.</title>
        <authorList>
            <person name="Duplessis S."/>
            <person name="Cuomo C.A."/>
            <person name="Lin Y.-C."/>
            <person name="Aerts A."/>
            <person name="Tisserant E."/>
            <person name="Veneault-Fourrey C."/>
            <person name="Joly D.L."/>
            <person name="Hacquard S."/>
            <person name="Amselem J."/>
            <person name="Cantarel B.L."/>
            <person name="Chiu R."/>
            <person name="Coutinho P.M."/>
            <person name="Feau N."/>
            <person name="Field M."/>
            <person name="Frey P."/>
            <person name="Gelhaye E."/>
            <person name="Goldberg J."/>
            <person name="Grabherr M.G."/>
            <person name="Kodira C.D."/>
            <person name="Kohler A."/>
            <person name="Kuees U."/>
            <person name="Lindquist E.A."/>
            <person name="Lucas S.M."/>
            <person name="Mago R."/>
            <person name="Mauceli E."/>
            <person name="Morin E."/>
            <person name="Murat C."/>
            <person name="Pangilinan J.L."/>
            <person name="Park R."/>
            <person name="Pearson M."/>
            <person name="Quesneville H."/>
            <person name="Rouhier N."/>
            <person name="Sakthikumar S."/>
            <person name="Salamov A.A."/>
            <person name="Schmutz J."/>
            <person name="Selles B."/>
            <person name="Shapiro H."/>
            <person name="Tanguay P."/>
            <person name="Tuskan G.A."/>
            <person name="Henrissat B."/>
            <person name="Van de Peer Y."/>
            <person name="Rouze P."/>
            <person name="Ellis J.G."/>
            <person name="Dodds P.N."/>
            <person name="Schein J.E."/>
            <person name="Zhong S."/>
            <person name="Hamelin R.C."/>
            <person name="Grigoriev I.V."/>
            <person name="Szabo L.J."/>
            <person name="Martin F."/>
        </authorList>
    </citation>
    <scope>NUCLEOTIDE SEQUENCE [LARGE SCALE GENOMIC DNA]</scope>
    <source>
        <strain evidence="2">98AG31 / pathotype 3-4-7</strain>
    </source>
</reference>
<evidence type="ECO:0000313" key="1">
    <source>
        <dbReference type="EMBL" id="EGG07697.1"/>
    </source>
</evidence>
<dbReference type="InParanoid" id="F4RID7"/>
<dbReference type="HOGENOM" id="CLU_046305_0_0_1"/>
<dbReference type="Proteomes" id="UP000001072">
    <property type="component" value="Unassembled WGS sequence"/>
</dbReference>
<keyword evidence="2" id="KW-1185">Reference proteome</keyword>
<dbReference type="RefSeq" id="XP_007409029.1">
    <property type="nucleotide sequence ID" value="XM_007408967.1"/>
</dbReference>
<sequence length="351" mass="40774">MNLDELASTLRLSFPSLQEKLSSNAFLKGKQVEKTINIAVDILENYHLQSKERIWVLAVLTHLQEYLPKGDLKPIETDMNKGPIRNAALQLHLTKGLNLVGASQELWNSKEGPKLLDIDLSLSEALSKFKIIKWITTQFKTDEASKSSNFMVETHDILLQERCPMQEEILQPLLSRCSQHLEEQDTTPWDKELAYIILHKYGKIYPAVRDFVRFKKSQNECFKKTYDYKELPNLIYQASKDLGPFEIPMKIFLKEKSINMDSIKHVIESIFRTKHQYQRWETAESEQLANQEDSVIRLLQYITTQIDGAKSYLEEQLELIWLRSRAARIDLAPVQINPRWSGSDPDQVKLI</sequence>
<dbReference type="OrthoDB" id="10663116at2759"/>